<dbReference type="KEGG" id="scs:Sta7437_3203"/>
<sequence>MNQLINPIDLAGEICFCPNFFQTKNRINYLIDQYLNLEKLQSHLEDLPQQFINPQPRSWQTINWQTINQEQIIGIDLNVFLAIVQGALNTEAPIRGYTQTSRQYLASIHPEMAKFVGGVVAQNGTMLELGLWEKEERQHTPALSKIYRQLTNQAIILDIPIPRQYHLSENPYSDLYRHGLHRIATEYSAVCLYLWMMARTTGTIQQVLQELLQDEINHMTKFWGFGKWLYSNFESQKLEDWLANQNKRYSCRSNQQRSFLALTITVKRMMKVLHWQSWSLIHKMELAYTFAWVFQRVWSWSNNLSSEYLEKLFVLSPNSGNITIDY</sequence>
<dbReference type="InterPro" id="IPR009078">
    <property type="entry name" value="Ferritin-like_SF"/>
</dbReference>
<protein>
    <recommendedName>
        <fullName evidence="3">Ferritin-like domain-containing protein</fullName>
    </recommendedName>
</protein>
<gene>
    <name evidence="1" type="ordered locus">Sta7437_3203</name>
</gene>
<organism evidence="1 2">
    <name type="scientific">Stanieria cyanosphaera (strain ATCC 29371 / PCC 7437)</name>
    <dbReference type="NCBI Taxonomy" id="111780"/>
    <lineage>
        <taxon>Bacteria</taxon>
        <taxon>Bacillati</taxon>
        <taxon>Cyanobacteriota</taxon>
        <taxon>Cyanophyceae</taxon>
        <taxon>Pleurocapsales</taxon>
        <taxon>Dermocarpellaceae</taxon>
        <taxon>Stanieria</taxon>
    </lineage>
</organism>
<dbReference type="HOGENOM" id="CLU_868316_0_0_3"/>
<evidence type="ECO:0000313" key="1">
    <source>
        <dbReference type="EMBL" id="AFZ36710.1"/>
    </source>
</evidence>
<dbReference type="AlphaFoldDB" id="K9XVU4"/>
<evidence type="ECO:0008006" key="3">
    <source>
        <dbReference type="Google" id="ProtNLM"/>
    </source>
</evidence>
<evidence type="ECO:0000313" key="2">
    <source>
        <dbReference type="Proteomes" id="UP000010473"/>
    </source>
</evidence>
<proteinExistence type="predicted"/>
<dbReference type="Proteomes" id="UP000010473">
    <property type="component" value="Chromosome"/>
</dbReference>
<dbReference type="OrthoDB" id="479408at2"/>
<keyword evidence="2" id="KW-1185">Reference proteome</keyword>
<name>K9XVU4_STAC7</name>
<accession>K9XVU4</accession>
<dbReference type="PATRIC" id="fig|111780.3.peg.3321"/>
<reference evidence="2" key="1">
    <citation type="journal article" date="2013" name="Proc. Natl. Acad. Sci. U.S.A.">
        <title>Improving the coverage of the cyanobacterial phylum using diversity-driven genome sequencing.</title>
        <authorList>
            <person name="Shih P.M."/>
            <person name="Wu D."/>
            <person name="Latifi A."/>
            <person name="Axen S.D."/>
            <person name="Fewer D.P."/>
            <person name="Talla E."/>
            <person name="Calteau A."/>
            <person name="Cai F."/>
            <person name="Tandeau de Marsac N."/>
            <person name="Rippka R."/>
            <person name="Herdman M."/>
            <person name="Sivonen K."/>
            <person name="Coursin T."/>
            <person name="Laurent T."/>
            <person name="Goodwin L."/>
            <person name="Nolan M."/>
            <person name="Davenport K.W."/>
            <person name="Han C.S."/>
            <person name="Rubin E.M."/>
            <person name="Eisen J.A."/>
            <person name="Woyke T."/>
            <person name="Gugger M."/>
            <person name="Kerfeld C.A."/>
        </authorList>
    </citation>
    <scope>NUCLEOTIDE SEQUENCE [LARGE SCALE GENOMIC DNA]</scope>
    <source>
        <strain evidence="2">ATCC 29371 / PCC 7437</strain>
    </source>
</reference>
<dbReference type="eggNOG" id="COG1633">
    <property type="taxonomic scope" value="Bacteria"/>
</dbReference>
<dbReference type="RefSeq" id="WP_015194372.1">
    <property type="nucleotide sequence ID" value="NC_019748.1"/>
</dbReference>
<dbReference type="SUPFAM" id="SSF47240">
    <property type="entry name" value="Ferritin-like"/>
    <property type="match status" value="1"/>
</dbReference>
<dbReference type="EMBL" id="CP003653">
    <property type="protein sequence ID" value="AFZ36710.1"/>
    <property type="molecule type" value="Genomic_DNA"/>
</dbReference>